<keyword evidence="3" id="KW-1185">Reference proteome</keyword>
<comment type="caution">
    <text evidence="2">The sequence shown here is derived from an EMBL/GenBank/DDBJ whole genome shotgun (WGS) entry which is preliminary data.</text>
</comment>
<feature type="transmembrane region" description="Helical" evidence="1">
    <location>
        <begin position="28"/>
        <end position="45"/>
    </location>
</feature>
<dbReference type="EMBL" id="JABFUC010000009">
    <property type="protein sequence ID" value="MCG6658514.1"/>
    <property type="molecule type" value="Genomic_DNA"/>
</dbReference>
<organism evidence="2 3">
    <name type="scientific">Billgrantia campisalis</name>
    <dbReference type="NCBI Taxonomy" id="74661"/>
    <lineage>
        <taxon>Bacteria</taxon>
        <taxon>Pseudomonadati</taxon>
        <taxon>Pseudomonadota</taxon>
        <taxon>Gammaproteobacteria</taxon>
        <taxon>Oceanospirillales</taxon>
        <taxon>Halomonadaceae</taxon>
        <taxon>Billgrantia</taxon>
    </lineage>
</organism>
<dbReference type="Proteomes" id="UP000814385">
    <property type="component" value="Unassembled WGS sequence"/>
</dbReference>
<reference evidence="2 3" key="1">
    <citation type="submission" date="2020-05" db="EMBL/GenBank/DDBJ databases">
        <title>Comparative genomic analysis of denitrifying bacteria from Halomonas genus.</title>
        <authorList>
            <person name="Wang L."/>
            <person name="Shao Z."/>
        </authorList>
    </citation>
    <scope>NUCLEOTIDE SEQUENCE [LARGE SCALE GENOMIC DNA]</scope>
    <source>
        <strain evidence="2 3">A4</strain>
    </source>
</reference>
<dbReference type="RefSeq" id="WP_238977662.1">
    <property type="nucleotide sequence ID" value="NZ_JABFUC010000009.1"/>
</dbReference>
<evidence type="ECO:0000313" key="2">
    <source>
        <dbReference type="EMBL" id="MCG6658514.1"/>
    </source>
</evidence>
<evidence type="ECO:0000256" key="1">
    <source>
        <dbReference type="SAM" id="Phobius"/>
    </source>
</evidence>
<protein>
    <submittedName>
        <fullName evidence="2">Uncharacterized protein</fullName>
    </submittedName>
</protein>
<name>A0ABS9PAK7_9GAMM</name>
<keyword evidence="1" id="KW-1133">Transmembrane helix</keyword>
<proteinExistence type="predicted"/>
<keyword evidence="1" id="KW-0472">Membrane</keyword>
<sequence>MGVKWFAAGLVALGLVLALLGLQAWNPVAFVGVALTLLGGVVLATRRRGPRRDKA</sequence>
<gene>
    <name evidence="2" type="ORF">HOP52_12195</name>
</gene>
<evidence type="ECO:0000313" key="3">
    <source>
        <dbReference type="Proteomes" id="UP000814385"/>
    </source>
</evidence>
<keyword evidence="1" id="KW-0812">Transmembrane</keyword>
<accession>A0ABS9PAK7</accession>